<dbReference type="GO" id="GO:0000160">
    <property type="term" value="P:phosphorelay signal transduction system"/>
    <property type="evidence" value="ECO:0007669"/>
    <property type="project" value="InterPro"/>
</dbReference>
<dbReference type="Gene3D" id="1.10.10.60">
    <property type="entry name" value="Homeodomain-like"/>
    <property type="match status" value="1"/>
</dbReference>
<dbReference type="EMBL" id="DF820455">
    <property type="protein sequence ID" value="GAK49216.1"/>
    <property type="molecule type" value="Genomic_DNA"/>
</dbReference>
<evidence type="ECO:0000256" key="3">
    <source>
        <dbReference type="ARBA" id="ARBA00023015"/>
    </source>
</evidence>
<keyword evidence="3" id="KW-0805">Transcription regulation</keyword>
<dbReference type="Pfam" id="PF00158">
    <property type="entry name" value="Sigma54_activat"/>
    <property type="match status" value="1"/>
</dbReference>
<dbReference type="Gene3D" id="1.10.8.60">
    <property type="match status" value="1"/>
</dbReference>
<dbReference type="NCBIfam" id="TIGR00229">
    <property type="entry name" value="sensory_box"/>
    <property type="match status" value="1"/>
</dbReference>
<dbReference type="PROSITE" id="PS00688">
    <property type="entry name" value="SIGMA54_INTERACT_3"/>
    <property type="match status" value="1"/>
</dbReference>
<dbReference type="PROSITE" id="PS50110">
    <property type="entry name" value="RESPONSE_REGULATORY"/>
    <property type="match status" value="1"/>
</dbReference>
<dbReference type="SMART" id="SM00091">
    <property type="entry name" value="PAS"/>
    <property type="match status" value="1"/>
</dbReference>
<feature type="domain" description="Response regulatory" evidence="7">
    <location>
        <begin position="11"/>
        <end position="127"/>
    </location>
</feature>
<dbReference type="CDD" id="cd00009">
    <property type="entry name" value="AAA"/>
    <property type="match status" value="1"/>
</dbReference>
<keyword evidence="1" id="KW-0547">Nucleotide-binding</keyword>
<dbReference type="InterPro" id="IPR058031">
    <property type="entry name" value="AAA_lid_NorR"/>
</dbReference>
<organism evidence="9">
    <name type="scientific">Candidatus Moduliflexus flocculans</name>
    <dbReference type="NCBI Taxonomy" id="1499966"/>
    <lineage>
        <taxon>Bacteria</taxon>
        <taxon>Candidatus Moduliflexota</taxon>
        <taxon>Candidatus Moduliflexia</taxon>
        <taxon>Candidatus Moduliflexales</taxon>
        <taxon>Candidatus Moduliflexaceae</taxon>
    </lineage>
</organism>
<dbReference type="Proteomes" id="UP000030700">
    <property type="component" value="Unassembled WGS sequence"/>
</dbReference>
<dbReference type="InterPro" id="IPR002197">
    <property type="entry name" value="HTH_Fis"/>
</dbReference>
<dbReference type="GO" id="GO:0043565">
    <property type="term" value="F:sequence-specific DNA binding"/>
    <property type="evidence" value="ECO:0007669"/>
    <property type="project" value="InterPro"/>
</dbReference>
<evidence type="ECO:0000256" key="2">
    <source>
        <dbReference type="ARBA" id="ARBA00022840"/>
    </source>
</evidence>
<dbReference type="PROSITE" id="PS50112">
    <property type="entry name" value="PAS"/>
    <property type="match status" value="1"/>
</dbReference>
<evidence type="ECO:0000313" key="10">
    <source>
        <dbReference type="Proteomes" id="UP000030700"/>
    </source>
</evidence>
<dbReference type="Pfam" id="PF00072">
    <property type="entry name" value="Response_reg"/>
    <property type="match status" value="1"/>
</dbReference>
<gene>
    <name evidence="9" type="ORF">U14_00434</name>
</gene>
<dbReference type="PROSITE" id="PS50045">
    <property type="entry name" value="SIGMA54_INTERACT_4"/>
    <property type="match status" value="1"/>
</dbReference>
<reference evidence="9" key="1">
    <citation type="journal article" date="2015" name="PeerJ">
        <title>First genomic representation of candidate bacterial phylum KSB3 points to enhanced environmental sensing as a trigger of wastewater bulking.</title>
        <authorList>
            <person name="Sekiguchi Y."/>
            <person name="Ohashi A."/>
            <person name="Parks D.H."/>
            <person name="Yamauchi T."/>
            <person name="Tyson G.W."/>
            <person name="Hugenholtz P."/>
        </authorList>
    </citation>
    <scope>NUCLEOTIDE SEQUENCE [LARGE SCALE GENOMIC DNA]</scope>
</reference>
<dbReference type="Gene3D" id="3.40.50.300">
    <property type="entry name" value="P-loop containing nucleotide triphosphate hydrolases"/>
    <property type="match status" value="1"/>
</dbReference>
<feature type="domain" description="PAS" evidence="8">
    <location>
        <begin position="165"/>
        <end position="215"/>
    </location>
</feature>
<feature type="domain" description="Sigma-54 factor interaction" evidence="6">
    <location>
        <begin position="285"/>
        <end position="512"/>
    </location>
</feature>
<dbReference type="InterPro" id="IPR011006">
    <property type="entry name" value="CheY-like_superfamily"/>
</dbReference>
<dbReference type="Pfam" id="PF13426">
    <property type="entry name" value="PAS_9"/>
    <property type="match status" value="1"/>
</dbReference>
<evidence type="ECO:0000259" key="6">
    <source>
        <dbReference type="PROSITE" id="PS50045"/>
    </source>
</evidence>
<dbReference type="SUPFAM" id="SSF52172">
    <property type="entry name" value="CheY-like"/>
    <property type="match status" value="1"/>
</dbReference>
<dbReference type="CDD" id="cd00130">
    <property type="entry name" value="PAS"/>
    <property type="match status" value="1"/>
</dbReference>
<dbReference type="InterPro" id="IPR027417">
    <property type="entry name" value="P-loop_NTPase"/>
</dbReference>
<evidence type="ECO:0000259" key="8">
    <source>
        <dbReference type="PROSITE" id="PS50112"/>
    </source>
</evidence>
<dbReference type="InterPro" id="IPR000014">
    <property type="entry name" value="PAS"/>
</dbReference>
<feature type="modified residue" description="4-aspartylphosphate" evidence="5">
    <location>
        <position position="60"/>
    </location>
</feature>
<dbReference type="Pfam" id="PF25601">
    <property type="entry name" value="AAA_lid_14"/>
    <property type="match status" value="1"/>
</dbReference>
<name>A0A0S6VQ92_9BACT</name>
<dbReference type="InterPro" id="IPR003593">
    <property type="entry name" value="AAA+_ATPase"/>
</dbReference>
<dbReference type="SMART" id="SM00448">
    <property type="entry name" value="REC"/>
    <property type="match status" value="1"/>
</dbReference>
<dbReference type="PANTHER" id="PTHR32071:SF122">
    <property type="entry name" value="SIGMA FACTOR"/>
    <property type="match status" value="1"/>
</dbReference>
<keyword evidence="10" id="KW-1185">Reference proteome</keyword>
<keyword evidence="2" id="KW-0067">ATP-binding</keyword>
<proteinExistence type="predicted"/>
<dbReference type="InterPro" id="IPR035965">
    <property type="entry name" value="PAS-like_dom_sf"/>
</dbReference>
<evidence type="ECO:0000256" key="4">
    <source>
        <dbReference type="ARBA" id="ARBA00023163"/>
    </source>
</evidence>
<protein>
    <submittedName>
        <fullName evidence="9">Sigma-54 interaction domain-containing protein</fullName>
    </submittedName>
</protein>
<keyword evidence="5" id="KW-0597">Phosphoprotein</keyword>
<dbReference type="AlphaFoldDB" id="A0A0S6VQ92"/>
<dbReference type="InterPro" id="IPR002078">
    <property type="entry name" value="Sigma_54_int"/>
</dbReference>
<dbReference type="PANTHER" id="PTHR32071">
    <property type="entry name" value="TRANSCRIPTIONAL REGULATORY PROTEIN"/>
    <property type="match status" value="1"/>
</dbReference>
<keyword evidence="4" id="KW-0804">Transcription</keyword>
<dbReference type="SUPFAM" id="SSF55785">
    <property type="entry name" value="PYP-like sensor domain (PAS domain)"/>
    <property type="match status" value="1"/>
</dbReference>
<evidence type="ECO:0000313" key="9">
    <source>
        <dbReference type="EMBL" id="GAK49216.1"/>
    </source>
</evidence>
<dbReference type="GO" id="GO:0005524">
    <property type="term" value="F:ATP binding"/>
    <property type="evidence" value="ECO:0007669"/>
    <property type="project" value="UniProtKB-KW"/>
</dbReference>
<evidence type="ECO:0000259" key="7">
    <source>
        <dbReference type="PROSITE" id="PS50110"/>
    </source>
</evidence>
<dbReference type="Pfam" id="PF02954">
    <property type="entry name" value="HTH_8"/>
    <property type="match status" value="1"/>
</dbReference>
<evidence type="ECO:0000256" key="1">
    <source>
        <dbReference type="ARBA" id="ARBA00022741"/>
    </source>
</evidence>
<dbReference type="InterPro" id="IPR025944">
    <property type="entry name" value="Sigma_54_int_dom_CS"/>
</dbReference>
<dbReference type="FunFam" id="3.40.50.300:FF:000006">
    <property type="entry name" value="DNA-binding transcriptional regulator NtrC"/>
    <property type="match status" value="1"/>
</dbReference>
<dbReference type="STRING" id="1499966.U14_00434"/>
<dbReference type="CDD" id="cd19920">
    <property type="entry name" value="REC_PA4781-like"/>
    <property type="match status" value="1"/>
</dbReference>
<evidence type="ECO:0000256" key="5">
    <source>
        <dbReference type="PROSITE-ProRule" id="PRU00169"/>
    </source>
</evidence>
<sequence length="595" mass="68348">MIPEHERRQITILVVDDDASNLHLLTNYLAGLGFKVLPLKSGEYVFQLLERRTPELILLDILMPGIDGYEICRRLKASDKTREIPIIFMSALSETLDKIKGFRLGAVDYITKPLQLEEVFARVQTHLILRKLQHQLQDQNALLAAEKARFERLAEATFEGIVIQDGENITEVNEALSAMFGYQRDELTTMSLLSLIDRQDRPGTQQYLRQSDQTPYQARGIKKNGETFLLEMQTKMMSYHDKTMRVVAIRDITWQKEMEQKAAQLEHENLELRANIRERYKFGEIVGKSPAMQEIYDRILSAAASDAHVAIYGESGTGKELIARTIHQHSVRHAHEFVTVNCGAIPDNLFESEFFGYRKGAFTGADRDKPGFFDQAHRGSLFLDEVGELSPTEQVKLLRAIETGEYTPLGSNRSKKVDMRIIVATHRNVHELRRQGQLRDDFFFRVHVITITVPPLRERKDDILLLLDHFLEGATGDEKHSRLPGKMVEALYAYDWPGNVRELRNVVHRYLAGQPLEFDGNITTRSAQIASEDLLTSDRPLREQLEEFEKRSILAALNARQWHRKETASALGLPLRTLHRRMKNLKITKKRKSFP</sequence>
<dbReference type="Gene3D" id="3.40.50.2300">
    <property type="match status" value="1"/>
</dbReference>
<dbReference type="GO" id="GO:0006355">
    <property type="term" value="P:regulation of DNA-templated transcription"/>
    <property type="evidence" value="ECO:0007669"/>
    <property type="project" value="InterPro"/>
</dbReference>
<accession>A0A0S6VQ92</accession>
<dbReference type="SUPFAM" id="SSF52540">
    <property type="entry name" value="P-loop containing nucleoside triphosphate hydrolases"/>
    <property type="match status" value="1"/>
</dbReference>
<dbReference type="InterPro" id="IPR009057">
    <property type="entry name" value="Homeodomain-like_sf"/>
</dbReference>
<dbReference type="Gene3D" id="3.30.450.20">
    <property type="entry name" value="PAS domain"/>
    <property type="match status" value="1"/>
</dbReference>
<dbReference type="InterPro" id="IPR001789">
    <property type="entry name" value="Sig_transdc_resp-reg_receiver"/>
</dbReference>
<dbReference type="SUPFAM" id="SSF46689">
    <property type="entry name" value="Homeodomain-like"/>
    <property type="match status" value="1"/>
</dbReference>
<dbReference type="HOGENOM" id="CLU_000445_0_6_0"/>
<dbReference type="SMART" id="SM00382">
    <property type="entry name" value="AAA"/>
    <property type="match status" value="1"/>
</dbReference>